<dbReference type="Proteomes" id="UP000324629">
    <property type="component" value="Unassembled WGS sequence"/>
</dbReference>
<dbReference type="PANTHER" id="PTHR14021">
    <property type="entry name" value="IRON-SULFUR CLUSTER CO-CHAPERONE PROTEIN HSCB"/>
    <property type="match status" value="1"/>
</dbReference>
<evidence type="ECO:0000256" key="2">
    <source>
        <dbReference type="ARBA" id="ARBA00023186"/>
    </source>
</evidence>
<dbReference type="GO" id="GO:0001671">
    <property type="term" value="F:ATPase activator activity"/>
    <property type="evidence" value="ECO:0007669"/>
    <property type="project" value="InterPro"/>
</dbReference>
<dbReference type="SUPFAM" id="SSF46565">
    <property type="entry name" value="Chaperone J-domain"/>
    <property type="match status" value="1"/>
</dbReference>
<accession>A0A5J4N2V4</accession>
<dbReference type="InterPro" id="IPR036869">
    <property type="entry name" value="J_dom_sf"/>
</dbReference>
<comment type="similarity">
    <text evidence="1">Belongs to the HscB family.</text>
</comment>
<dbReference type="Gene3D" id="1.10.287.110">
    <property type="entry name" value="DnaJ domain"/>
    <property type="match status" value="1"/>
</dbReference>
<dbReference type="GO" id="GO:0044571">
    <property type="term" value="P:[2Fe-2S] cluster assembly"/>
    <property type="evidence" value="ECO:0007669"/>
    <property type="project" value="InterPro"/>
</dbReference>
<proteinExistence type="inferred from homology"/>
<evidence type="ECO:0000256" key="1">
    <source>
        <dbReference type="ARBA" id="ARBA00010476"/>
    </source>
</evidence>
<dbReference type="EMBL" id="QNGE01019859">
    <property type="protein sequence ID" value="KAA3669903.1"/>
    <property type="molecule type" value="Genomic_DNA"/>
</dbReference>
<dbReference type="Pfam" id="PF07743">
    <property type="entry name" value="HSCB_C"/>
    <property type="match status" value="1"/>
</dbReference>
<evidence type="ECO:0000259" key="3">
    <source>
        <dbReference type="Pfam" id="PF07743"/>
    </source>
</evidence>
<protein>
    <submittedName>
        <fullName evidence="4">Molecular chaperone HscB</fullName>
    </submittedName>
</protein>
<evidence type="ECO:0000313" key="4">
    <source>
        <dbReference type="EMBL" id="KAA3669903.1"/>
    </source>
</evidence>
<keyword evidence="2" id="KW-0143">Chaperone</keyword>
<dbReference type="Gene3D" id="1.20.1280.20">
    <property type="entry name" value="HscB, C-terminal domain"/>
    <property type="match status" value="1"/>
</dbReference>
<dbReference type="GO" id="GO:0051087">
    <property type="term" value="F:protein-folding chaperone binding"/>
    <property type="evidence" value="ECO:0007669"/>
    <property type="project" value="InterPro"/>
</dbReference>
<organism evidence="4 5">
    <name type="scientific">Paragonimus westermani</name>
    <dbReference type="NCBI Taxonomy" id="34504"/>
    <lineage>
        <taxon>Eukaryota</taxon>
        <taxon>Metazoa</taxon>
        <taxon>Spiralia</taxon>
        <taxon>Lophotrochozoa</taxon>
        <taxon>Platyhelminthes</taxon>
        <taxon>Trematoda</taxon>
        <taxon>Digenea</taxon>
        <taxon>Plagiorchiida</taxon>
        <taxon>Troglotremata</taxon>
        <taxon>Troglotrematidae</taxon>
        <taxon>Paragonimus</taxon>
    </lineage>
</organism>
<dbReference type="PANTHER" id="PTHR14021:SF15">
    <property type="entry name" value="IRON-SULFUR CLUSTER CO-CHAPERONE PROTEIN HSCB"/>
    <property type="match status" value="1"/>
</dbReference>
<dbReference type="NCBIfam" id="TIGR00714">
    <property type="entry name" value="hscB"/>
    <property type="match status" value="1"/>
</dbReference>
<dbReference type="InterPro" id="IPR004640">
    <property type="entry name" value="HscB"/>
</dbReference>
<dbReference type="GO" id="GO:0051259">
    <property type="term" value="P:protein complex oligomerization"/>
    <property type="evidence" value="ECO:0007669"/>
    <property type="project" value="InterPro"/>
</dbReference>
<feature type="domain" description="Co-chaperone HscB C-terminal oligomerisation" evidence="3">
    <location>
        <begin position="177"/>
        <end position="262"/>
    </location>
</feature>
<dbReference type="GO" id="GO:0005739">
    <property type="term" value="C:mitochondrion"/>
    <property type="evidence" value="ECO:0007669"/>
    <property type="project" value="TreeGrafter"/>
</dbReference>
<sequence>MLRVIATPCAREYNVLITHIQALRFKTQMNAVKLIENAHEKRLQRIQMKCGYCAVSSSVRLCWSCNHPVHNHEYFCECGKIQPVDKNMSYFDAFGYVKPVVQMDTIDLARRMRDIQKRLHPDKFSRASPYEQKLAADAATFINQAYATLHKHIGRFSYILSLHGFNREDSPPSGSVNSEFLNEIMDLSEKLQEIVIFLEIPHISEDALSELRESLKNLIDRITRSLNSEHQILVDCLEQTKLDDAQSSLIRYRYYLRLLQQLSEHELAWKKLGIHIDIPSF</sequence>
<dbReference type="InterPro" id="IPR009073">
    <property type="entry name" value="HscB_oligo_C"/>
</dbReference>
<dbReference type="AlphaFoldDB" id="A0A5J4N2V4"/>
<comment type="caution">
    <text evidence="4">The sequence shown here is derived from an EMBL/GenBank/DDBJ whole genome shotgun (WGS) entry which is preliminary data.</text>
</comment>
<dbReference type="InterPro" id="IPR036386">
    <property type="entry name" value="HscB_C_sf"/>
</dbReference>
<gene>
    <name evidence="4" type="ORF">DEA37_0006120</name>
</gene>
<dbReference type="SUPFAM" id="SSF47144">
    <property type="entry name" value="HSC20 (HSCB), C-terminal oligomerisation domain"/>
    <property type="match status" value="1"/>
</dbReference>
<keyword evidence="5" id="KW-1185">Reference proteome</keyword>
<evidence type="ECO:0000313" key="5">
    <source>
        <dbReference type="Proteomes" id="UP000324629"/>
    </source>
</evidence>
<name>A0A5J4N2V4_9TREM</name>
<reference evidence="4 5" key="1">
    <citation type="journal article" date="2019" name="Gigascience">
        <title>Whole-genome sequence of the oriental lung fluke Paragonimus westermani.</title>
        <authorList>
            <person name="Oey H."/>
            <person name="Zakrzewski M."/>
            <person name="Narain K."/>
            <person name="Devi K.R."/>
            <person name="Agatsuma T."/>
            <person name="Nawaratna S."/>
            <person name="Gobert G.N."/>
            <person name="Jones M.K."/>
            <person name="Ragan M.A."/>
            <person name="McManus D.P."/>
            <person name="Krause L."/>
        </authorList>
    </citation>
    <scope>NUCLEOTIDE SEQUENCE [LARGE SCALE GENOMIC DNA]</scope>
    <source>
        <strain evidence="4 5">IND2009</strain>
    </source>
</reference>